<sequence>MGPDKMIPLTLVPDESESRAARDRLELLTALISAPGFDPLYRDDVIVIPRDHLVYGWGCAVANCERPAAATVRGYVNATIRSGCRLRLRVSRWVCSLPPRSR</sequence>
<evidence type="ECO:0000313" key="2">
    <source>
        <dbReference type="Proteomes" id="UP000189229"/>
    </source>
</evidence>
<dbReference type="EMBL" id="MVBM01000003">
    <property type="protein sequence ID" value="OOK75765.1"/>
    <property type="molecule type" value="Genomic_DNA"/>
</dbReference>
<accession>A0A1V3X983</accession>
<protein>
    <submittedName>
        <fullName evidence="1">Integrase family domain protein</fullName>
    </submittedName>
</protein>
<evidence type="ECO:0000313" key="1">
    <source>
        <dbReference type="EMBL" id="OOK75765.1"/>
    </source>
</evidence>
<dbReference type="Proteomes" id="UP000189229">
    <property type="component" value="Unassembled WGS sequence"/>
</dbReference>
<dbReference type="AlphaFoldDB" id="A0A1V3X983"/>
<reference evidence="1 2" key="1">
    <citation type="submission" date="2017-02" db="EMBL/GenBank/DDBJ databases">
        <title>Complete genome sequences of Mycobacterium kansasii strains isolated from rhesus macaques.</title>
        <authorList>
            <person name="Panda A."/>
            <person name="Nagaraj S."/>
            <person name="Zhao X."/>
            <person name="Tettelin H."/>
            <person name="Detolla L.J."/>
        </authorList>
    </citation>
    <scope>NUCLEOTIDE SEQUENCE [LARGE SCALE GENOMIC DNA]</scope>
    <source>
        <strain evidence="1 2">11-3813</strain>
    </source>
</reference>
<gene>
    <name evidence="1" type="ORF">BZL30_3310</name>
</gene>
<organism evidence="1 2">
    <name type="scientific">Mycobacterium kansasii</name>
    <dbReference type="NCBI Taxonomy" id="1768"/>
    <lineage>
        <taxon>Bacteria</taxon>
        <taxon>Bacillati</taxon>
        <taxon>Actinomycetota</taxon>
        <taxon>Actinomycetes</taxon>
        <taxon>Mycobacteriales</taxon>
        <taxon>Mycobacteriaceae</taxon>
        <taxon>Mycobacterium</taxon>
    </lineage>
</organism>
<comment type="caution">
    <text evidence="1">The sequence shown here is derived from an EMBL/GenBank/DDBJ whole genome shotgun (WGS) entry which is preliminary data.</text>
</comment>
<name>A0A1V3X983_MYCKA</name>
<proteinExistence type="predicted"/>